<dbReference type="GeneID" id="42855727"/>
<dbReference type="InterPro" id="IPR051393">
    <property type="entry name" value="ABC_transporter_permease"/>
</dbReference>
<dbReference type="Proteomes" id="UP000032483">
    <property type="component" value="Unassembled WGS sequence"/>
</dbReference>
<keyword evidence="14" id="KW-1185">Reference proteome</keyword>
<dbReference type="EMBL" id="WMZR01000006">
    <property type="protein sequence ID" value="MTS51128.1"/>
    <property type="molecule type" value="Genomic_DNA"/>
</dbReference>
<evidence type="ECO:0000313" key="11">
    <source>
        <dbReference type="EMBL" id="MST92463.1"/>
    </source>
</evidence>
<dbReference type="RefSeq" id="WP_009321857.1">
    <property type="nucleotide sequence ID" value="NZ_CAOJUJ010000013.1"/>
</dbReference>
<feature type="transmembrane region" description="Helical" evidence="7">
    <location>
        <begin position="188"/>
        <end position="209"/>
    </location>
</feature>
<evidence type="ECO:0000256" key="6">
    <source>
        <dbReference type="ARBA" id="ARBA00023136"/>
    </source>
</evidence>
<evidence type="ECO:0000313" key="12">
    <source>
        <dbReference type="EMBL" id="MTS26492.1"/>
    </source>
</evidence>
<dbReference type="GO" id="GO:0005886">
    <property type="term" value="C:plasma membrane"/>
    <property type="evidence" value="ECO:0007669"/>
    <property type="project" value="UniProtKB-SubCell"/>
</dbReference>
<dbReference type="PANTHER" id="PTHR30193:SF41">
    <property type="entry name" value="DIACETYLCHITOBIOSE UPTAKE SYSTEM PERMEASE PROTEIN NGCF"/>
    <property type="match status" value="1"/>
</dbReference>
<sequence>MEKTLKKYFPLFVLPTLAAFIIGFIVPFAEGIYLSFCKFTTVGNASWVGVSNYVKAFSDATFRSAFWFTLGFTAVSTILINVLAFAIALLLTRGIKGTNVFRTVFFMPNLIGGIVLGYIWQILINCVLSLVKQPLLQLNTAAGYWGLIILMCWQQVGYMMIIYIAGLQNVPGDLIEAAQIDGANPWQALVRIKLPMVMSSVTICLFLSLTNSFKLFDQNLSLTGGEPNHASEMLALNIYNTFYTRSGPQWKGIGQAKAVIFFVLVVAIALVQLRATRSREVQQ</sequence>
<organism evidence="9 14">
    <name type="scientific">Ruthenibacterium lactatiformans</name>
    <dbReference type="NCBI Taxonomy" id="1550024"/>
    <lineage>
        <taxon>Bacteria</taxon>
        <taxon>Bacillati</taxon>
        <taxon>Bacillota</taxon>
        <taxon>Clostridia</taxon>
        <taxon>Eubacteriales</taxon>
        <taxon>Oscillospiraceae</taxon>
        <taxon>Ruthenibacterium</taxon>
    </lineage>
</organism>
<keyword evidence="3" id="KW-1003">Cell membrane</keyword>
<name>A0A0D8J2F2_9FIRM</name>
<keyword evidence="2 7" id="KW-0813">Transport</keyword>
<dbReference type="PANTHER" id="PTHR30193">
    <property type="entry name" value="ABC TRANSPORTER PERMEASE PROTEIN"/>
    <property type="match status" value="1"/>
</dbReference>
<protein>
    <submittedName>
        <fullName evidence="9 12">ABC transporter permease</fullName>
    </submittedName>
    <submittedName>
        <fullName evidence="11">Sugar ABC transporter permease</fullName>
    </submittedName>
</protein>
<evidence type="ECO:0000256" key="5">
    <source>
        <dbReference type="ARBA" id="ARBA00022989"/>
    </source>
</evidence>
<comment type="caution">
    <text evidence="9">The sequence shown here is derived from an EMBL/GenBank/DDBJ whole genome shotgun (WGS) entry which is preliminary data.</text>
</comment>
<dbReference type="CDD" id="cd06261">
    <property type="entry name" value="TM_PBP2"/>
    <property type="match status" value="1"/>
</dbReference>
<keyword evidence="5 7" id="KW-1133">Transmembrane helix</keyword>
<dbReference type="GO" id="GO:0055085">
    <property type="term" value="P:transmembrane transport"/>
    <property type="evidence" value="ECO:0007669"/>
    <property type="project" value="InterPro"/>
</dbReference>
<feature type="transmembrane region" description="Helical" evidence="7">
    <location>
        <begin position="12"/>
        <end position="36"/>
    </location>
</feature>
<dbReference type="Proteomes" id="UP000053433">
    <property type="component" value="Unassembled WGS sequence"/>
</dbReference>
<dbReference type="InterPro" id="IPR000515">
    <property type="entry name" value="MetI-like"/>
</dbReference>
<dbReference type="EMBL" id="LMUA01000009">
    <property type="protein sequence ID" value="KUE76500.1"/>
    <property type="molecule type" value="Genomic_DNA"/>
</dbReference>
<reference evidence="9" key="1">
    <citation type="submission" date="2015-02" db="EMBL/GenBank/DDBJ databases">
        <title>A novel member of the family Ruminococcaceae isolated from human feces.</title>
        <authorList>
            <person name="Shkoporov A.N."/>
            <person name="Chaplin A.V."/>
            <person name="Motuzova O.V."/>
            <person name="Kafarskaia L.I."/>
            <person name="Khokhlova E.V."/>
            <person name="Efimov B.A."/>
        </authorList>
    </citation>
    <scope>NUCLEOTIDE SEQUENCE [LARGE SCALE GENOMIC DNA]</scope>
    <source>
        <strain evidence="9">585-1</strain>
    </source>
</reference>
<keyword evidence="6 7" id="KW-0472">Membrane</keyword>
<proteinExistence type="inferred from homology"/>
<gene>
    <name evidence="10" type="ORF">ASJ35_08560</name>
    <name evidence="11" type="ORF">FYJ76_11075</name>
    <name evidence="13" type="ORF">GMD52_06205</name>
    <name evidence="12" type="ORF">GMD59_04225</name>
    <name evidence="9" type="ORF">TQ39_03640</name>
</gene>
<evidence type="ECO:0000256" key="3">
    <source>
        <dbReference type="ARBA" id="ARBA00022475"/>
    </source>
</evidence>
<reference evidence="11 16" key="4">
    <citation type="submission" date="2019-08" db="EMBL/GenBank/DDBJ databases">
        <title>In-depth cultivation of the pig gut microbiome towards novel bacterial diversity and tailored functional studies.</title>
        <authorList>
            <person name="Wylensek D."/>
            <person name="Hitch T.C.A."/>
            <person name="Clavel T."/>
        </authorList>
    </citation>
    <scope>NUCLEOTIDE SEQUENCE [LARGE SCALE GENOMIC DNA]</scope>
    <source>
        <strain evidence="11 16">WCA3-601-WT-6J</strain>
    </source>
</reference>
<evidence type="ECO:0000256" key="1">
    <source>
        <dbReference type="ARBA" id="ARBA00004651"/>
    </source>
</evidence>
<dbReference type="Gene3D" id="1.10.3720.10">
    <property type="entry name" value="MetI-like"/>
    <property type="match status" value="1"/>
</dbReference>
<comment type="subcellular location">
    <subcellularLocation>
        <location evidence="1 7">Cell membrane</location>
        <topology evidence="1 7">Multi-pass membrane protein</topology>
    </subcellularLocation>
</comment>
<evidence type="ECO:0000313" key="13">
    <source>
        <dbReference type="EMBL" id="MTS51128.1"/>
    </source>
</evidence>
<dbReference type="EMBL" id="VUNJ01000011">
    <property type="protein sequence ID" value="MST92463.1"/>
    <property type="molecule type" value="Genomic_DNA"/>
</dbReference>
<dbReference type="PATRIC" id="fig|1550024.3.peg.815"/>
<dbReference type="Proteomes" id="UP000472755">
    <property type="component" value="Unassembled WGS sequence"/>
</dbReference>
<dbReference type="SUPFAM" id="SSF161098">
    <property type="entry name" value="MetI-like"/>
    <property type="match status" value="1"/>
</dbReference>
<evidence type="ECO:0000313" key="14">
    <source>
        <dbReference type="Proteomes" id="UP000032483"/>
    </source>
</evidence>
<dbReference type="PROSITE" id="PS50928">
    <property type="entry name" value="ABC_TM1"/>
    <property type="match status" value="1"/>
</dbReference>
<reference evidence="17 18" key="3">
    <citation type="journal article" date="2019" name="Nat. Med.">
        <title>A library of human gut bacterial isolates paired with longitudinal multiomics data enables mechanistic microbiome research.</title>
        <authorList>
            <person name="Poyet M."/>
            <person name="Groussin M."/>
            <person name="Gibbons S.M."/>
            <person name="Avila-Pacheco J."/>
            <person name="Jiang X."/>
            <person name="Kearney S.M."/>
            <person name="Perrotta A.R."/>
            <person name="Berdy B."/>
            <person name="Zhao S."/>
            <person name="Lieberman T.D."/>
            <person name="Swanson P.K."/>
            <person name="Smith M."/>
            <person name="Roesemann S."/>
            <person name="Alexander J.E."/>
            <person name="Rich S.A."/>
            <person name="Livny J."/>
            <person name="Vlamakis H."/>
            <person name="Clish C."/>
            <person name="Bullock K."/>
            <person name="Deik A."/>
            <person name="Scott J."/>
            <person name="Pierce K.A."/>
            <person name="Xavier R.J."/>
            <person name="Alm E.J."/>
        </authorList>
    </citation>
    <scope>NUCLEOTIDE SEQUENCE [LARGE SCALE GENOMIC DNA]</scope>
    <source>
        <strain evidence="12 18">BIOML-A4</strain>
        <strain evidence="13 17">BIOML-A7</strain>
    </source>
</reference>
<evidence type="ECO:0000313" key="9">
    <source>
        <dbReference type="EMBL" id="KJF40924.1"/>
    </source>
</evidence>
<dbReference type="EMBL" id="JXXK01000003">
    <property type="protein sequence ID" value="KJF40924.1"/>
    <property type="molecule type" value="Genomic_DNA"/>
</dbReference>
<accession>A0A0D8J2F2</accession>
<evidence type="ECO:0000313" key="10">
    <source>
        <dbReference type="EMBL" id="KUE76500.1"/>
    </source>
</evidence>
<dbReference type="Proteomes" id="UP000431913">
    <property type="component" value="Unassembled WGS sequence"/>
</dbReference>
<evidence type="ECO:0000313" key="18">
    <source>
        <dbReference type="Proteomes" id="UP000472755"/>
    </source>
</evidence>
<feature type="domain" description="ABC transmembrane type-1" evidence="8">
    <location>
        <begin position="66"/>
        <end position="272"/>
    </location>
</feature>
<keyword evidence="4 7" id="KW-0812">Transmembrane</keyword>
<evidence type="ECO:0000256" key="4">
    <source>
        <dbReference type="ARBA" id="ARBA00022692"/>
    </source>
</evidence>
<evidence type="ECO:0000259" key="8">
    <source>
        <dbReference type="PROSITE" id="PS50928"/>
    </source>
</evidence>
<reference evidence="10 15" key="2">
    <citation type="submission" date="2015-10" db="EMBL/GenBank/DDBJ databases">
        <title>A novel member of the family Ruminococcaceae isolated from human faeces.</title>
        <authorList>
            <person name="Shkoporov A.N."/>
            <person name="Chaplin A.V."/>
            <person name="Motuzova O.V."/>
            <person name="Kafarskaia L.I."/>
            <person name="Efimov B.A."/>
        </authorList>
    </citation>
    <scope>NUCLEOTIDE SEQUENCE [LARGE SCALE GENOMIC DNA]</scope>
    <source>
        <strain evidence="10 15">668</strain>
    </source>
</reference>
<feature type="transmembrane region" description="Helical" evidence="7">
    <location>
        <begin position="144"/>
        <end position="167"/>
    </location>
</feature>
<dbReference type="AlphaFoldDB" id="A0A0D8J2F2"/>
<dbReference type="Pfam" id="PF00528">
    <property type="entry name" value="BPD_transp_1"/>
    <property type="match status" value="1"/>
</dbReference>
<dbReference type="EMBL" id="WMZU01000004">
    <property type="protein sequence ID" value="MTS26492.1"/>
    <property type="molecule type" value="Genomic_DNA"/>
</dbReference>
<feature type="transmembrane region" description="Helical" evidence="7">
    <location>
        <begin position="253"/>
        <end position="273"/>
    </location>
</feature>
<evidence type="ECO:0000313" key="15">
    <source>
        <dbReference type="Proteomes" id="UP000053433"/>
    </source>
</evidence>
<feature type="transmembrane region" description="Helical" evidence="7">
    <location>
        <begin position="103"/>
        <end position="124"/>
    </location>
</feature>
<evidence type="ECO:0000256" key="2">
    <source>
        <dbReference type="ARBA" id="ARBA00022448"/>
    </source>
</evidence>
<dbReference type="Proteomes" id="UP000449193">
    <property type="component" value="Unassembled WGS sequence"/>
</dbReference>
<dbReference type="InterPro" id="IPR035906">
    <property type="entry name" value="MetI-like_sf"/>
</dbReference>
<comment type="similarity">
    <text evidence="7">Belongs to the binding-protein-dependent transport system permease family.</text>
</comment>
<evidence type="ECO:0000313" key="16">
    <source>
        <dbReference type="Proteomes" id="UP000431913"/>
    </source>
</evidence>
<evidence type="ECO:0000313" key="17">
    <source>
        <dbReference type="Proteomes" id="UP000449193"/>
    </source>
</evidence>
<feature type="transmembrane region" description="Helical" evidence="7">
    <location>
        <begin position="65"/>
        <end position="91"/>
    </location>
</feature>
<accession>A0A0W7TRQ2</accession>
<evidence type="ECO:0000256" key="7">
    <source>
        <dbReference type="RuleBase" id="RU363032"/>
    </source>
</evidence>